<dbReference type="AlphaFoldDB" id="A0AAV8FX92"/>
<dbReference type="PANTHER" id="PTHR46758:SF2">
    <property type="entry name" value="OJ1485_B09.11 PROTEIN"/>
    <property type="match status" value="1"/>
</dbReference>
<dbReference type="Gene3D" id="6.10.140.2220">
    <property type="match status" value="1"/>
</dbReference>
<keyword evidence="7" id="KW-1185">Reference proteome</keyword>
<comment type="caution">
    <text evidence="6">The sequence shown here is derived from an EMBL/GenBank/DDBJ whole genome shotgun (WGS) entry which is preliminary data.</text>
</comment>
<dbReference type="InterPro" id="IPR011990">
    <property type="entry name" value="TPR-like_helical_dom_sf"/>
</dbReference>
<evidence type="ECO:0000313" key="6">
    <source>
        <dbReference type="EMBL" id="KAJ4794897.1"/>
    </source>
</evidence>
<dbReference type="Gene3D" id="1.25.40.10">
    <property type="entry name" value="Tetratricopeptide repeat domain"/>
    <property type="match status" value="1"/>
</dbReference>
<keyword evidence="3" id="KW-0862">Zinc</keyword>
<sequence>MRTSMENNRGIKRQRIAIVPLSDLIFQEDGPRRKRICCGGGSNLTPTKNSSNVTSFDKLNDDVLISVLSKVSSSASTPSDLINILLINKKFSKLGIDGLILANASRKAMCVRAKQWCESSDKFLSRCADAGNLEACYFLGMINFHCFGNYSKGITLLEKAATGSHAEALYSQAILHFNRNVNALRELGYCFQSGFGLPPSPAAAYRLLEKANTLDLTASTSGTNLHGCHRRRRSRDFSLLTNYGYSGRTVHPANAFMVEWWWLGDKGEDGLHMCSNVLCGRRETRKNGFRRCSRCGITVYCSHACQEVHWNMEHGITCIQVENA</sequence>
<organism evidence="6 7">
    <name type="scientific">Rhynchospora pubera</name>
    <dbReference type="NCBI Taxonomy" id="906938"/>
    <lineage>
        <taxon>Eukaryota</taxon>
        <taxon>Viridiplantae</taxon>
        <taxon>Streptophyta</taxon>
        <taxon>Embryophyta</taxon>
        <taxon>Tracheophyta</taxon>
        <taxon>Spermatophyta</taxon>
        <taxon>Magnoliopsida</taxon>
        <taxon>Liliopsida</taxon>
        <taxon>Poales</taxon>
        <taxon>Cyperaceae</taxon>
        <taxon>Cyperoideae</taxon>
        <taxon>Rhynchosporeae</taxon>
        <taxon>Rhynchospora</taxon>
    </lineage>
</organism>
<dbReference type="GO" id="GO:0008270">
    <property type="term" value="F:zinc ion binding"/>
    <property type="evidence" value="ECO:0007669"/>
    <property type="project" value="UniProtKB-KW"/>
</dbReference>
<dbReference type="Proteomes" id="UP001140206">
    <property type="component" value="Chromosome 2"/>
</dbReference>
<dbReference type="InterPro" id="IPR006597">
    <property type="entry name" value="Sel1-like"/>
</dbReference>
<dbReference type="Pfam" id="PF23310">
    <property type="entry name" value="TPR_27"/>
    <property type="match status" value="1"/>
</dbReference>
<dbReference type="SMART" id="SM00671">
    <property type="entry name" value="SEL1"/>
    <property type="match status" value="2"/>
</dbReference>
<evidence type="ECO:0000256" key="4">
    <source>
        <dbReference type="PROSITE-ProRule" id="PRU00134"/>
    </source>
</evidence>
<name>A0AAV8FX92_9POAL</name>
<keyword evidence="1" id="KW-0479">Metal-binding</keyword>
<proteinExistence type="predicted"/>
<accession>A0AAV8FX92</accession>
<dbReference type="PROSITE" id="PS50865">
    <property type="entry name" value="ZF_MYND_2"/>
    <property type="match status" value="1"/>
</dbReference>
<evidence type="ECO:0000256" key="3">
    <source>
        <dbReference type="ARBA" id="ARBA00022833"/>
    </source>
</evidence>
<evidence type="ECO:0000259" key="5">
    <source>
        <dbReference type="PROSITE" id="PS50865"/>
    </source>
</evidence>
<dbReference type="InterPro" id="IPR002893">
    <property type="entry name" value="Znf_MYND"/>
</dbReference>
<gene>
    <name evidence="6" type="ORF">LUZ62_046143</name>
</gene>
<keyword evidence="2 4" id="KW-0863">Zinc-finger</keyword>
<dbReference type="PANTHER" id="PTHR46758">
    <property type="entry name" value="MYND DOMAIN-CONTAINING"/>
    <property type="match status" value="1"/>
</dbReference>
<protein>
    <submittedName>
        <fullName evidence="6">HCP family protein with MYND-type zinc finger protein</fullName>
    </submittedName>
</protein>
<dbReference type="SUPFAM" id="SSF144232">
    <property type="entry name" value="HIT/MYND zinc finger-like"/>
    <property type="match status" value="1"/>
</dbReference>
<dbReference type="SUPFAM" id="SSF81901">
    <property type="entry name" value="HCP-like"/>
    <property type="match status" value="1"/>
</dbReference>
<dbReference type="EMBL" id="JAMFTS010000002">
    <property type="protein sequence ID" value="KAJ4794897.1"/>
    <property type="molecule type" value="Genomic_DNA"/>
</dbReference>
<dbReference type="InterPro" id="IPR057136">
    <property type="entry name" value="At2g35280_TPR_dom"/>
</dbReference>
<evidence type="ECO:0000256" key="2">
    <source>
        <dbReference type="ARBA" id="ARBA00022771"/>
    </source>
</evidence>
<dbReference type="Pfam" id="PF08238">
    <property type="entry name" value="Sel1"/>
    <property type="match status" value="1"/>
</dbReference>
<dbReference type="InterPro" id="IPR044508">
    <property type="entry name" value="At5g50450/At1g67340-like"/>
</dbReference>
<reference evidence="6" key="1">
    <citation type="submission" date="2022-08" db="EMBL/GenBank/DDBJ databases">
        <authorList>
            <person name="Marques A."/>
        </authorList>
    </citation>
    <scope>NUCLEOTIDE SEQUENCE</scope>
    <source>
        <strain evidence="6">RhyPub2mFocal</strain>
        <tissue evidence="6">Leaves</tissue>
    </source>
</reference>
<feature type="domain" description="MYND-type" evidence="5">
    <location>
        <begin position="276"/>
        <end position="318"/>
    </location>
</feature>
<evidence type="ECO:0000256" key="1">
    <source>
        <dbReference type="ARBA" id="ARBA00022723"/>
    </source>
</evidence>
<evidence type="ECO:0000313" key="7">
    <source>
        <dbReference type="Proteomes" id="UP001140206"/>
    </source>
</evidence>
<dbReference type="Pfam" id="PF01753">
    <property type="entry name" value="zf-MYND"/>
    <property type="match status" value="1"/>
</dbReference>